<feature type="domain" description="Polymerase beta nucleotidyltransferase" evidence="1">
    <location>
        <begin position="11"/>
        <end position="93"/>
    </location>
</feature>
<evidence type="ECO:0000313" key="3">
    <source>
        <dbReference type="Proteomes" id="UP000095185"/>
    </source>
</evidence>
<dbReference type="CDD" id="cd05403">
    <property type="entry name" value="NT_KNTase_like"/>
    <property type="match status" value="1"/>
</dbReference>
<evidence type="ECO:0000313" key="2">
    <source>
        <dbReference type="EMBL" id="AOS83220.1"/>
    </source>
</evidence>
<dbReference type="SUPFAM" id="SSF81301">
    <property type="entry name" value="Nucleotidyltransferase"/>
    <property type="match status" value="1"/>
</dbReference>
<sequence>MLDLKPHELETVRNILNRFVPQAEIIAFGSRIHGMAKPWSDLDLAIKAESALDWKVLEEIKEAFQESELSFRVDILDWNDITAAFRRAIEGSGYEMLG</sequence>
<dbReference type="RefSeq" id="WP_069808944.1">
    <property type="nucleotide sequence ID" value="NZ_CP017305.1"/>
</dbReference>
<reference evidence="2" key="1">
    <citation type="submission" date="2016-09" db="EMBL/GenBank/DDBJ databases">
        <title>Genome sequence of Chlorobaculum limnaeum.</title>
        <authorList>
            <person name="Liu Z."/>
            <person name="Tank M."/>
            <person name="Bryant D.A."/>
        </authorList>
    </citation>
    <scope>NUCLEOTIDE SEQUENCE [LARGE SCALE GENOMIC DNA]</scope>
    <source>
        <strain evidence="2">DSM 1677</strain>
    </source>
</reference>
<dbReference type="Proteomes" id="UP000095185">
    <property type="component" value="Chromosome"/>
</dbReference>
<accession>A0A1D8CWF9</accession>
<proteinExistence type="predicted"/>
<dbReference type="InterPro" id="IPR041633">
    <property type="entry name" value="Polbeta"/>
</dbReference>
<dbReference type="STRING" id="274537.BIU88_03115"/>
<gene>
    <name evidence="2" type="ORF">BIU88_03115</name>
</gene>
<protein>
    <recommendedName>
        <fullName evidence="1">Polymerase beta nucleotidyltransferase domain-containing protein</fullName>
    </recommendedName>
</protein>
<dbReference type="EMBL" id="CP017305">
    <property type="protein sequence ID" value="AOS83220.1"/>
    <property type="molecule type" value="Genomic_DNA"/>
</dbReference>
<organism evidence="2 3">
    <name type="scientific">Chlorobaculum limnaeum</name>
    <dbReference type="NCBI Taxonomy" id="274537"/>
    <lineage>
        <taxon>Bacteria</taxon>
        <taxon>Pseudomonadati</taxon>
        <taxon>Chlorobiota</taxon>
        <taxon>Chlorobiia</taxon>
        <taxon>Chlorobiales</taxon>
        <taxon>Chlorobiaceae</taxon>
        <taxon>Chlorobaculum</taxon>
    </lineage>
</organism>
<dbReference type="AlphaFoldDB" id="A0A1D8CWF9"/>
<dbReference type="KEGG" id="clz:BIU88_03115"/>
<dbReference type="OrthoDB" id="9808659at2"/>
<evidence type="ECO:0000259" key="1">
    <source>
        <dbReference type="Pfam" id="PF18765"/>
    </source>
</evidence>
<dbReference type="InterPro" id="IPR043519">
    <property type="entry name" value="NT_sf"/>
</dbReference>
<dbReference type="Gene3D" id="3.30.460.10">
    <property type="entry name" value="Beta Polymerase, domain 2"/>
    <property type="match status" value="1"/>
</dbReference>
<dbReference type="Pfam" id="PF18765">
    <property type="entry name" value="Polbeta"/>
    <property type="match status" value="1"/>
</dbReference>
<name>A0A1D8CWF9_CHLLM</name>
<keyword evidence="3" id="KW-1185">Reference proteome</keyword>